<evidence type="ECO:0000256" key="4">
    <source>
        <dbReference type="ARBA" id="ARBA00015841"/>
    </source>
</evidence>
<keyword evidence="9 13" id="KW-1133">Transmembrane helix</keyword>
<gene>
    <name evidence="15" type="ORF">KL933_004478</name>
</gene>
<evidence type="ECO:0000256" key="2">
    <source>
        <dbReference type="ARBA" id="ARBA00004922"/>
    </source>
</evidence>
<dbReference type="InterPro" id="IPR028098">
    <property type="entry name" value="Glyco_trans_4-like_N"/>
</dbReference>
<sequence length="451" mass="51964">MSWIVYRGFQPGQFDFGWPVWTLIALWLCVPVLFYFFLAHATYLWRVRKRRRAGPSGNDVAVIVLGDLGHSPRMAYHVRSLVKNGRFVHLCGYLESTLPDFLYDDDTVDLYEIPVIRRRTWMPYLLFAAFKVVAQWWELARLLSTVIDENTEYVLVQNPPSIPVLAVAVFLRKTICPHVKIVVDWHNLNFSVLNLKYRNEKHLAVQLLRNYEKYMGRLADYHFTVTGKLREYLQEEFGIDGTRISVVHDRPSDEFVPLKGNRMETVRELAVLDGFQDADKLIVSATSFTEDEDFGLLVEALKQLDTKLDSRVYVVVTGKGPLQKRFLELVAQNKWSANLIIRNAWLSASDYPKLLQVADAGVSLHYSSSGLDLPMKIVDLFGCGVPVVSMYFPALRELVSEANGLVMKNNSDAAELCDKLYQLLYEVDLRPGALRESTRRWDQEWRNTKIF</sequence>
<feature type="transmembrane region" description="Helical" evidence="13">
    <location>
        <begin position="20"/>
        <end position="45"/>
    </location>
</feature>
<dbReference type="PANTHER" id="PTHR13036">
    <property type="entry name" value="BETA1,4 MANNOSYLTRANSFERASE"/>
    <property type="match status" value="1"/>
</dbReference>
<evidence type="ECO:0000313" key="15">
    <source>
        <dbReference type="EMBL" id="KAG7725045.1"/>
    </source>
</evidence>
<feature type="transmembrane region" description="Helical" evidence="13">
    <location>
        <begin position="121"/>
        <end position="137"/>
    </location>
</feature>
<keyword evidence="10 13" id="KW-0472">Membrane</keyword>
<dbReference type="EC" id="2.4.1.142" evidence="3"/>
<feature type="domain" description="Glycosyltransferase subfamily 4-like N-terminal" evidence="14">
    <location>
        <begin position="100"/>
        <end position="248"/>
    </location>
</feature>
<proteinExistence type="predicted"/>
<evidence type="ECO:0000256" key="1">
    <source>
        <dbReference type="ARBA" id="ARBA00004389"/>
    </source>
</evidence>
<keyword evidence="7 13" id="KW-0812">Transmembrane</keyword>
<dbReference type="Pfam" id="PF13692">
    <property type="entry name" value="Glyco_trans_1_4"/>
    <property type="match status" value="1"/>
</dbReference>
<evidence type="ECO:0000313" key="16">
    <source>
        <dbReference type="Proteomes" id="UP000738402"/>
    </source>
</evidence>
<evidence type="ECO:0000256" key="6">
    <source>
        <dbReference type="ARBA" id="ARBA00022679"/>
    </source>
</evidence>
<keyword evidence="8" id="KW-0256">Endoplasmic reticulum</keyword>
<evidence type="ECO:0000256" key="3">
    <source>
        <dbReference type="ARBA" id="ARBA00012611"/>
    </source>
</evidence>
<dbReference type="PANTHER" id="PTHR13036:SF0">
    <property type="entry name" value="CHITOBIOSYLDIPHOSPHODOLICHOL BETA-MANNOSYLTRANSFERASE"/>
    <property type="match status" value="1"/>
</dbReference>
<evidence type="ECO:0000256" key="5">
    <source>
        <dbReference type="ARBA" id="ARBA00022676"/>
    </source>
</evidence>
<comment type="pathway">
    <text evidence="2">Protein modification; protein glycosylation.</text>
</comment>
<evidence type="ECO:0000256" key="7">
    <source>
        <dbReference type="ARBA" id="ARBA00022692"/>
    </source>
</evidence>
<evidence type="ECO:0000256" key="9">
    <source>
        <dbReference type="ARBA" id="ARBA00022989"/>
    </source>
</evidence>
<evidence type="ECO:0000256" key="8">
    <source>
        <dbReference type="ARBA" id="ARBA00022824"/>
    </source>
</evidence>
<dbReference type="Pfam" id="PF13579">
    <property type="entry name" value="Glyco_trans_4_4"/>
    <property type="match status" value="1"/>
</dbReference>
<dbReference type="Proteomes" id="UP000738402">
    <property type="component" value="Unassembled WGS sequence"/>
</dbReference>
<evidence type="ECO:0000256" key="10">
    <source>
        <dbReference type="ARBA" id="ARBA00023136"/>
    </source>
</evidence>
<dbReference type="GO" id="GO:0005789">
    <property type="term" value="C:endoplasmic reticulum membrane"/>
    <property type="evidence" value="ECO:0007669"/>
    <property type="project" value="UniProtKB-SubCell"/>
</dbReference>
<keyword evidence="5" id="KW-0328">Glycosyltransferase</keyword>
<comment type="subcellular location">
    <subcellularLocation>
        <location evidence="1">Endoplasmic reticulum membrane</location>
        <topology evidence="1">Single-pass membrane protein</topology>
    </subcellularLocation>
</comment>
<protein>
    <recommendedName>
        <fullName evidence="4">Chitobiosyldiphosphodolichol beta-mannosyltransferase</fullName>
        <ecNumber evidence="3">2.4.1.142</ecNumber>
    </recommendedName>
    <alternativeName>
        <fullName evidence="12">Asparagine-linked glycosylation protein 1</fullName>
    </alternativeName>
</protein>
<comment type="function">
    <text evidence="11">Participates in the formation of the lipid-linked precursor oligosaccharide for N-glycosylation. Involved in assembling the dolichol-pyrophosphate-GlcNAc(2)-Man(5) intermediate on the cytoplasmic surface of the ER.</text>
</comment>
<dbReference type="EMBL" id="JAHLUH010000014">
    <property type="protein sequence ID" value="KAG7725045.1"/>
    <property type="molecule type" value="Genomic_DNA"/>
</dbReference>
<evidence type="ECO:0000256" key="11">
    <source>
        <dbReference type="ARBA" id="ARBA00024899"/>
    </source>
</evidence>
<keyword evidence="6" id="KW-0808">Transferase</keyword>
<dbReference type="Gene3D" id="3.40.50.2000">
    <property type="entry name" value="Glycogen Phosphorylase B"/>
    <property type="match status" value="2"/>
</dbReference>
<dbReference type="InterPro" id="IPR026051">
    <property type="entry name" value="ALG1-like"/>
</dbReference>
<evidence type="ECO:0000256" key="13">
    <source>
        <dbReference type="SAM" id="Phobius"/>
    </source>
</evidence>
<reference evidence="15" key="1">
    <citation type="journal article" date="2021" name="G3 (Bethesda)">
        <title>Genomic diversity, chromosomal rearrangements, and interspecies hybridization in the ogataea polymorpha species complex.</title>
        <authorList>
            <person name="Hanson S.J."/>
            <person name="Cinneide E.O."/>
            <person name="Salzberg L.I."/>
            <person name="Wolfe K.H."/>
            <person name="McGowan J."/>
            <person name="Fitzpatrick D.A."/>
            <person name="Matlin K."/>
        </authorList>
    </citation>
    <scope>NUCLEOTIDE SEQUENCE</scope>
    <source>
        <strain evidence="15">83-405-1</strain>
    </source>
</reference>
<dbReference type="AlphaFoldDB" id="A0AAN6HYW0"/>
<evidence type="ECO:0000259" key="14">
    <source>
        <dbReference type="Pfam" id="PF13579"/>
    </source>
</evidence>
<accession>A0AAN6HYW0</accession>
<name>A0AAN6HYW0_9ASCO</name>
<organism evidence="15 16">
    <name type="scientific">Ogataea haglerorum</name>
    <dbReference type="NCBI Taxonomy" id="1937702"/>
    <lineage>
        <taxon>Eukaryota</taxon>
        <taxon>Fungi</taxon>
        <taxon>Dikarya</taxon>
        <taxon>Ascomycota</taxon>
        <taxon>Saccharomycotina</taxon>
        <taxon>Pichiomycetes</taxon>
        <taxon>Pichiales</taxon>
        <taxon>Pichiaceae</taxon>
        <taxon>Ogataea</taxon>
    </lineage>
</organism>
<comment type="caution">
    <text evidence="15">The sequence shown here is derived from an EMBL/GenBank/DDBJ whole genome shotgun (WGS) entry which is preliminary data.</text>
</comment>
<evidence type="ECO:0000256" key="12">
    <source>
        <dbReference type="ARBA" id="ARBA00030745"/>
    </source>
</evidence>
<dbReference type="SUPFAM" id="SSF53756">
    <property type="entry name" value="UDP-Glycosyltransferase/glycogen phosphorylase"/>
    <property type="match status" value="1"/>
</dbReference>
<dbReference type="GO" id="GO:0004578">
    <property type="term" value="F:chitobiosyldiphosphodolichol beta-mannosyltransferase activity"/>
    <property type="evidence" value="ECO:0007669"/>
    <property type="project" value="UniProtKB-EC"/>
</dbReference>